<sequence length="241" mass="26007">MRKLNLALFLLLCILASSFMPSYADNNLKLTTSTNETTLSEDVNTFAPKRRKKQMKRRGGRRGSELAFQKGTVAIDLGAGFPLLATGYEMDIPPVFIGFEYGLWSGTSWAFGLGAYGGYTSSIQDPFAAFSGMPGSEAPDIKFKNKNLLIGAKASLHYNFSSKFELYMSLILGYRDVSMETIGKDAEGATAEGFPGMNLAVSGVFPSGVVGIKYYFTDNIGFFLEGGYGVSLVGGGLSLKF</sequence>
<evidence type="ECO:0008006" key="2">
    <source>
        <dbReference type="Google" id="ProtNLM"/>
    </source>
</evidence>
<evidence type="ECO:0000313" key="1">
    <source>
        <dbReference type="EMBL" id="MPL93077.1"/>
    </source>
</evidence>
<accession>A0A644VP93</accession>
<dbReference type="SUPFAM" id="SSF56925">
    <property type="entry name" value="OMPA-like"/>
    <property type="match status" value="1"/>
</dbReference>
<proteinExistence type="predicted"/>
<dbReference type="InterPro" id="IPR011250">
    <property type="entry name" value="OMP/PagP_B-barrel"/>
</dbReference>
<dbReference type="EMBL" id="VSSQ01000380">
    <property type="protein sequence ID" value="MPL93077.1"/>
    <property type="molecule type" value="Genomic_DNA"/>
</dbReference>
<gene>
    <name evidence="1" type="ORF">SDC9_39202</name>
</gene>
<name>A0A644VP93_9ZZZZ</name>
<dbReference type="AlphaFoldDB" id="A0A644VP93"/>
<comment type="caution">
    <text evidence="1">The sequence shown here is derived from an EMBL/GenBank/DDBJ whole genome shotgun (WGS) entry which is preliminary data.</text>
</comment>
<organism evidence="1">
    <name type="scientific">bioreactor metagenome</name>
    <dbReference type="NCBI Taxonomy" id="1076179"/>
    <lineage>
        <taxon>unclassified sequences</taxon>
        <taxon>metagenomes</taxon>
        <taxon>ecological metagenomes</taxon>
    </lineage>
</organism>
<reference evidence="1" key="1">
    <citation type="submission" date="2019-08" db="EMBL/GenBank/DDBJ databases">
        <authorList>
            <person name="Kucharzyk K."/>
            <person name="Murdoch R.W."/>
            <person name="Higgins S."/>
            <person name="Loffler F."/>
        </authorList>
    </citation>
    <scope>NUCLEOTIDE SEQUENCE</scope>
</reference>
<protein>
    <recommendedName>
        <fullName evidence="2">Outer membrane protein beta-barrel domain-containing protein</fullName>
    </recommendedName>
</protein>